<sequence>MSDEYLPSRATNLRQAVKLLQDASEALISEWTKDPSPPDAVPASETGIALPSHAAYDAQRIITAALGSIEELVAEPHYRLMDFSYGYLGTRALHVALNNDIALLLAGAGERGVPVAELAEATGIHESKLGIFMGFAAALALPETLKDPVKGPSQDPNHAAWGTAMGTDLSYFEWMHQKTPLSQAAAVIKAGGHSGVGTSDPATSNSDGDAAGSTNEKLVTRGDTELYNLALSGYSRSRGRAPLYDFPWSELGDGLVVDVGGGVGMLNFQTHTNRSPAVSTISKFR</sequence>
<evidence type="ECO:0000256" key="4">
    <source>
        <dbReference type="SAM" id="MobiDB-lite"/>
    </source>
</evidence>
<evidence type="ECO:0000256" key="3">
    <source>
        <dbReference type="ARBA" id="ARBA00022691"/>
    </source>
</evidence>
<dbReference type="InterPro" id="IPR029063">
    <property type="entry name" value="SAM-dependent_MTases_sf"/>
</dbReference>
<proteinExistence type="predicted"/>
<dbReference type="Gene3D" id="3.40.50.150">
    <property type="entry name" value="Vaccinia Virus protein VP39"/>
    <property type="match status" value="1"/>
</dbReference>
<keyword evidence="1" id="KW-0489">Methyltransferase</keyword>
<evidence type="ECO:0000313" key="6">
    <source>
        <dbReference type="Proteomes" id="UP001320420"/>
    </source>
</evidence>
<evidence type="ECO:0008006" key="7">
    <source>
        <dbReference type="Google" id="ProtNLM"/>
    </source>
</evidence>
<dbReference type="InterPro" id="IPR036388">
    <property type="entry name" value="WH-like_DNA-bd_sf"/>
</dbReference>
<feature type="region of interest" description="Disordered" evidence="4">
    <location>
        <begin position="192"/>
        <end position="217"/>
    </location>
</feature>
<keyword evidence="6" id="KW-1185">Reference proteome</keyword>
<dbReference type="SUPFAM" id="SSF46785">
    <property type="entry name" value="Winged helix' DNA-binding domain"/>
    <property type="match status" value="1"/>
</dbReference>
<evidence type="ECO:0000256" key="2">
    <source>
        <dbReference type="ARBA" id="ARBA00022679"/>
    </source>
</evidence>
<name>A0AAN9YJG6_9PEZI</name>
<evidence type="ECO:0000256" key="1">
    <source>
        <dbReference type="ARBA" id="ARBA00022603"/>
    </source>
</evidence>
<reference evidence="5 6" key="1">
    <citation type="submission" date="2024-02" db="EMBL/GenBank/DDBJ databases">
        <title>De novo assembly and annotation of 12 fungi associated with fruit tree decline syndrome in Ontario, Canada.</title>
        <authorList>
            <person name="Sulman M."/>
            <person name="Ellouze W."/>
            <person name="Ilyukhin E."/>
        </authorList>
    </citation>
    <scope>NUCLEOTIDE SEQUENCE [LARGE SCALE GENOMIC DNA]</scope>
    <source>
        <strain evidence="5 6">M11/M66-122</strain>
    </source>
</reference>
<dbReference type="Gene3D" id="1.10.10.10">
    <property type="entry name" value="Winged helix-like DNA-binding domain superfamily/Winged helix DNA-binding domain"/>
    <property type="match status" value="1"/>
</dbReference>
<dbReference type="PANTHER" id="PTHR43712">
    <property type="entry name" value="PUTATIVE (AFU_ORTHOLOGUE AFUA_4G14580)-RELATED"/>
    <property type="match status" value="1"/>
</dbReference>
<protein>
    <recommendedName>
        <fullName evidence="7">O-methyltransferase domain-containing protein</fullName>
    </recommendedName>
</protein>
<dbReference type="GO" id="GO:0008168">
    <property type="term" value="F:methyltransferase activity"/>
    <property type="evidence" value="ECO:0007669"/>
    <property type="project" value="UniProtKB-KW"/>
</dbReference>
<dbReference type="PANTHER" id="PTHR43712:SF2">
    <property type="entry name" value="O-METHYLTRANSFERASE CICE"/>
    <property type="match status" value="1"/>
</dbReference>
<keyword evidence="3" id="KW-0949">S-adenosyl-L-methionine</keyword>
<dbReference type="AlphaFoldDB" id="A0AAN9YJG6"/>
<accession>A0AAN9YJG6</accession>
<dbReference type="EMBL" id="JAKJXP020000111">
    <property type="protein sequence ID" value="KAK7745189.1"/>
    <property type="molecule type" value="Genomic_DNA"/>
</dbReference>
<dbReference type="GO" id="GO:0032259">
    <property type="term" value="P:methylation"/>
    <property type="evidence" value="ECO:0007669"/>
    <property type="project" value="UniProtKB-KW"/>
</dbReference>
<gene>
    <name evidence="5" type="ORF">SLS62_009902</name>
</gene>
<organism evidence="5 6">
    <name type="scientific">Diatrype stigma</name>
    <dbReference type="NCBI Taxonomy" id="117547"/>
    <lineage>
        <taxon>Eukaryota</taxon>
        <taxon>Fungi</taxon>
        <taxon>Dikarya</taxon>
        <taxon>Ascomycota</taxon>
        <taxon>Pezizomycotina</taxon>
        <taxon>Sordariomycetes</taxon>
        <taxon>Xylariomycetidae</taxon>
        <taxon>Xylariales</taxon>
        <taxon>Diatrypaceae</taxon>
        <taxon>Diatrype</taxon>
    </lineage>
</organism>
<evidence type="ECO:0000313" key="5">
    <source>
        <dbReference type="EMBL" id="KAK7745189.1"/>
    </source>
</evidence>
<feature type="compositionally biased region" description="Polar residues" evidence="4">
    <location>
        <begin position="196"/>
        <end position="217"/>
    </location>
</feature>
<keyword evidence="2" id="KW-0808">Transferase</keyword>
<dbReference type="InterPro" id="IPR036390">
    <property type="entry name" value="WH_DNA-bd_sf"/>
</dbReference>
<comment type="caution">
    <text evidence="5">The sequence shown here is derived from an EMBL/GenBank/DDBJ whole genome shotgun (WGS) entry which is preliminary data.</text>
</comment>
<dbReference type="Proteomes" id="UP001320420">
    <property type="component" value="Unassembled WGS sequence"/>
</dbReference>